<dbReference type="Proteomes" id="UP000236161">
    <property type="component" value="Unassembled WGS sequence"/>
</dbReference>
<name>A0A2H9ZRK4_9ASPA</name>
<gene>
    <name evidence="1" type="ORF">AXF42_Ash016949</name>
</gene>
<reference evidence="1 2" key="1">
    <citation type="journal article" date="2017" name="Nature">
        <title>The Apostasia genome and the evolution of orchids.</title>
        <authorList>
            <person name="Zhang G.Q."/>
            <person name="Liu K.W."/>
            <person name="Li Z."/>
            <person name="Lohaus R."/>
            <person name="Hsiao Y.Y."/>
            <person name="Niu S.C."/>
            <person name="Wang J.Y."/>
            <person name="Lin Y.C."/>
            <person name="Xu Q."/>
            <person name="Chen L.J."/>
            <person name="Yoshida K."/>
            <person name="Fujiwara S."/>
            <person name="Wang Z.W."/>
            <person name="Zhang Y.Q."/>
            <person name="Mitsuda N."/>
            <person name="Wang M."/>
            <person name="Liu G.H."/>
            <person name="Pecoraro L."/>
            <person name="Huang H.X."/>
            <person name="Xiao X.J."/>
            <person name="Lin M."/>
            <person name="Wu X.Y."/>
            <person name="Wu W.L."/>
            <person name="Chen Y.Y."/>
            <person name="Chang S.B."/>
            <person name="Sakamoto S."/>
            <person name="Ohme-Takagi M."/>
            <person name="Yagi M."/>
            <person name="Zeng S.J."/>
            <person name="Shen C.Y."/>
            <person name="Yeh C.M."/>
            <person name="Luo Y.B."/>
            <person name="Tsai W.C."/>
            <person name="Van de Peer Y."/>
            <person name="Liu Z.J."/>
        </authorList>
    </citation>
    <scope>NUCLEOTIDE SEQUENCE [LARGE SCALE GENOMIC DNA]</scope>
    <source>
        <strain evidence="2">cv. Shenzhen</strain>
        <tissue evidence="1">Stem</tissue>
    </source>
</reference>
<accession>A0A2H9ZRK4</accession>
<dbReference type="EMBL" id="KZ454678">
    <property type="protein sequence ID" value="PKA45922.1"/>
    <property type="molecule type" value="Genomic_DNA"/>
</dbReference>
<evidence type="ECO:0000313" key="1">
    <source>
        <dbReference type="EMBL" id="PKA45922.1"/>
    </source>
</evidence>
<dbReference type="AlphaFoldDB" id="A0A2H9ZRK4"/>
<organism evidence="1 2">
    <name type="scientific">Apostasia shenzhenica</name>
    <dbReference type="NCBI Taxonomy" id="1088818"/>
    <lineage>
        <taxon>Eukaryota</taxon>
        <taxon>Viridiplantae</taxon>
        <taxon>Streptophyta</taxon>
        <taxon>Embryophyta</taxon>
        <taxon>Tracheophyta</taxon>
        <taxon>Spermatophyta</taxon>
        <taxon>Magnoliopsida</taxon>
        <taxon>Liliopsida</taxon>
        <taxon>Asparagales</taxon>
        <taxon>Orchidaceae</taxon>
        <taxon>Apostasioideae</taxon>
        <taxon>Apostasia</taxon>
    </lineage>
</organism>
<protein>
    <submittedName>
        <fullName evidence="1">Uncharacterized protein</fullName>
    </submittedName>
</protein>
<evidence type="ECO:0000313" key="2">
    <source>
        <dbReference type="Proteomes" id="UP000236161"/>
    </source>
</evidence>
<sequence length="53" mass="6177">MTTHIGCFQAFASEFKDLLQVKLNVHHMQVRMNKLLTTKFDHTVHPELKPITT</sequence>
<proteinExistence type="predicted"/>
<keyword evidence="2" id="KW-1185">Reference proteome</keyword>